<name>A0ABN3PRL8_9ACTN</name>
<keyword evidence="2" id="KW-1185">Reference proteome</keyword>
<dbReference type="Proteomes" id="UP001501447">
    <property type="component" value="Unassembled WGS sequence"/>
</dbReference>
<proteinExistence type="predicted"/>
<accession>A0ABN3PRL8</accession>
<sequence length="84" mass="9073">MDARAEGPVALTNHAVTWLRKNRAPLPGVSMPARQLSEARTAAERRLYEAVARATVRADTALAPALAELLVVPECGPPGRCTRW</sequence>
<evidence type="ECO:0000313" key="1">
    <source>
        <dbReference type="EMBL" id="GAA2599254.1"/>
    </source>
</evidence>
<reference evidence="1 2" key="1">
    <citation type="journal article" date="2019" name="Int. J. Syst. Evol. Microbiol.">
        <title>The Global Catalogue of Microorganisms (GCM) 10K type strain sequencing project: providing services to taxonomists for standard genome sequencing and annotation.</title>
        <authorList>
            <consortium name="The Broad Institute Genomics Platform"/>
            <consortium name="The Broad Institute Genome Sequencing Center for Infectious Disease"/>
            <person name="Wu L."/>
            <person name="Ma J."/>
        </authorList>
    </citation>
    <scope>NUCLEOTIDE SEQUENCE [LARGE SCALE GENOMIC DNA]</scope>
    <source>
        <strain evidence="1 2">JCM 16373</strain>
    </source>
</reference>
<comment type="caution">
    <text evidence="1">The sequence shown here is derived from an EMBL/GenBank/DDBJ whole genome shotgun (WGS) entry which is preliminary data.</text>
</comment>
<dbReference type="EMBL" id="BAAARJ010000003">
    <property type="protein sequence ID" value="GAA2599254.1"/>
    <property type="molecule type" value="Genomic_DNA"/>
</dbReference>
<organism evidence="1 2">
    <name type="scientific">Streptomyces axinellae</name>
    <dbReference type="NCBI Taxonomy" id="552788"/>
    <lineage>
        <taxon>Bacteria</taxon>
        <taxon>Bacillati</taxon>
        <taxon>Actinomycetota</taxon>
        <taxon>Actinomycetes</taxon>
        <taxon>Kitasatosporales</taxon>
        <taxon>Streptomycetaceae</taxon>
        <taxon>Streptomyces</taxon>
    </lineage>
</organism>
<dbReference type="RefSeq" id="WP_425575888.1">
    <property type="nucleotide sequence ID" value="NZ_BAAARJ010000003.1"/>
</dbReference>
<protein>
    <submittedName>
        <fullName evidence="1">Uncharacterized protein</fullName>
    </submittedName>
</protein>
<gene>
    <name evidence="1" type="ORF">GCM10009863_10790</name>
</gene>
<evidence type="ECO:0000313" key="2">
    <source>
        <dbReference type="Proteomes" id="UP001501447"/>
    </source>
</evidence>